<evidence type="ECO:0000313" key="2">
    <source>
        <dbReference type="EMBL" id="GFD50733.1"/>
    </source>
</evidence>
<accession>A0A699WU54</accession>
<proteinExistence type="predicted"/>
<dbReference type="EMBL" id="BKCJ011761041">
    <property type="protein sequence ID" value="GFD50733.1"/>
    <property type="molecule type" value="Genomic_DNA"/>
</dbReference>
<sequence length="105" mass="11695">VMLKRRRDDEDKEEDPSTGLDWGSKRRRAGKEPESTSAPKEKPSKTSGKSTEGSKSHQKTASESPPAEEPMQTTQDLEDPSHQEFETGAADNQLVAEASQHPEWF</sequence>
<comment type="caution">
    <text evidence="2">The sequence shown here is derived from an EMBL/GenBank/DDBJ whole genome shotgun (WGS) entry which is preliminary data.</text>
</comment>
<organism evidence="2">
    <name type="scientific">Tanacetum cinerariifolium</name>
    <name type="common">Dalmatian daisy</name>
    <name type="synonym">Chrysanthemum cinerariifolium</name>
    <dbReference type="NCBI Taxonomy" id="118510"/>
    <lineage>
        <taxon>Eukaryota</taxon>
        <taxon>Viridiplantae</taxon>
        <taxon>Streptophyta</taxon>
        <taxon>Embryophyta</taxon>
        <taxon>Tracheophyta</taxon>
        <taxon>Spermatophyta</taxon>
        <taxon>Magnoliopsida</taxon>
        <taxon>eudicotyledons</taxon>
        <taxon>Gunneridae</taxon>
        <taxon>Pentapetalae</taxon>
        <taxon>asterids</taxon>
        <taxon>campanulids</taxon>
        <taxon>Asterales</taxon>
        <taxon>Asteraceae</taxon>
        <taxon>Asteroideae</taxon>
        <taxon>Anthemideae</taxon>
        <taxon>Anthemidinae</taxon>
        <taxon>Tanacetum</taxon>
    </lineage>
</organism>
<protein>
    <submittedName>
        <fullName evidence="2">Uncharacterized protein</fullName>
    </submittedName>
</protein>
<feature type="non-terminal residue" evidence="2">
    <location>
        <position position="1"/>
    </location>
</feature>
<gene>
    <name evidence="2" type="ORF">Tci_922702</name>
</gene>
<reference evidence="2" key="1">
    <citation type="journal article" date="2019" name="Sci. Rep.">
        <title>Draft genome of Tanacetum cinerariifolium, the natural source of mosquito coil.</title>
        <authorList>
            <person name="Yamashiro T."/>
            <person name="Shiraishi A."/>
            <person name="Satake H."/>
            <person name="Nakayama K."/>
        </authorList>
    </citation>
    <scope>NUCLEOTIDE SEQUENCE</scope>
</reference>
<evidence type="ECO:0000256" key="1">
    <source>
        <dbReference type="SAM" id="MobiDB-lite"/>
    </source>
</evidence>
<feature type="region of interest" description="Disordered" evidence="1">
    <location>
        <begin position="1"/>
        <end position="105"/>
    </location>
</feature>
<name>A0A699WU54_TANCI</name>
<feature type="compositionally biased region" description="Basic and acidic residues" evidence="1">
    <location>
        <begin position="30"/>
        <end position="44"/>
    </location>
</feature>
<dbReference type="AlphaFoldDB" id="A0A699WU54"/>